<reference evidence="3" key="1">
    <citation type="submission" date="2020-10" db="EMBL/GenBank/DDBJ databases">
        <authorList>
            <person name="Gilroy R."/>
        </authorList>
    </citation>
    <scope>NUCLEOTIDE SEQUENCE</scope>
    <source>
        <strain evidence="3">ChiSjej6B24-2974</strain>
    </source>
</reference>
<dbReference type="Pfam" id="PF01546">
    <property type="entry name" value="Peptidase_M20"/>
    <property type="match status" value="1"/>
</dbReference>
<dbReference type="Proteomes" id="UP000824260">
    <property type="component" value="Unassembled WGS sequence"/>
</dbReference>
<dbReference type="Pfam" id="PF07687">
    <property type="entry name" value="M20_dimer"/>
    <property type="match status" value="1"/>
</dbReference>
<evidence type="ECO:0000256" key="1">
    <source>
        <dbReference type="PIRNR" id="PIRNR037226"/>
    </source>
</evidence>
<evidence type="ECO:0000313" key="4">
    <source>
        <dbReference type="Proteomes" id="UP000824260"/>
    </source>
</evidence>
<dbReference type="SUPFAM" id="SSF53187">
    <property type="entry name" value="Zn-dependent exopeptidases"/>
    <property type="match status" value="1"/>
</dbReference>
<accession>A0A9D0ZP25</accession>
<organism evidence="3 4">
    <name type="scientific">Candidatus Pullichristensenella stercorigallinarum</name>
    <dbReference type="NCBI Taxonomy" id="2840909"/>
    <lineage>
        <taxon>Bacteria</taxon>
        <taxon>Bacillati</taxon>
        <taxon>Bacillota</taxon>
        <taxon>Clostridia</taxon>
        <taxon>Candidatus Pullichristensenella</taxon>
    </lineage>
</organism>
<dbReference type="SUPFAM" id="SSF55031">
    <property type="entry name" value="Bacterial exopeptidase dimerisation domain"/>
    <property type="match status" value="1"/>
</dbReference>
<dbReference type="PIRSF" id="PIRSF037226">
    <property type="entry name" value="Amidohydrolase_ACY1L2_prd"/>
    <property type="match status" value="1"/>
</dbReference>
<reference evidence="3" key="2">
    <citation type="journal article" date="2021" name="PeerJ">
        <title>Extensive microbial diversity within the chicken gut microbiome revealed by metagenomics and culture.</title>
        <authorList>
            <person name="Gilroy R."/>
            <person name="Ravi A."/>
            <person name="Getino M."/>
            <person name="Pursley I."/>
            <person name="Horton D.L."/>
            <person name="Alikhan N.F."/>
            <person name="Baker D."/>
            <person name="Gharbi K."/>
            <person name="Hall N."/>
            <person name="Watson M."/>
            <person name="Adriaenssens E.M."/>
            <person name="Foster-Nyarko E."/>
            <person name="Jarju S."/>
            <person name="Secka A."/>
            <person name="Antonio M."/>
            <person name="Oren A."/>
            <person name="Chaudhuri R.R."/>
            <person name="La Ragione R."/>
            <person name="Hildebrand F."/>
            <person name="Pallen M.J."/>
        </authorList>
    </citation>
    <scope>NUCLEOTIDE SEQUENCE</scope>
    <source>
        <strain evidence="3">ChiSjej6B24-2974</strain>
    </source>
</reference>
<feature type="domain" description="Peptidase M20 dimerisation" evidence="2">
    <location>
        <begin position="206"/>
        <end position="295"/>
    </location>
</feature>
<dbReference type="InterPro" id="IPR052030">
    <property type="entry name" value="Peptidase_M20/M20A_hydrolases"/>
</dbReference>
<protein>
    <recommendedName>
        <fullName evidence="1">Peptidase M20 domain-containing protein 2</fullName>
    </recommendedName>
</protein>
<dbReference type="AlphaFoldDB" id="A0A9D0ZP25"/>
<gene>
    <name evidence="3" type="ORF">IAA52_11960</name>
</gene>
<dbReference type="PANTHER" id="PTHR30575:SF3">
    <property type="entry name" value="PEPTIDASE M20 DIMERISATION DOMAIN-CONTAINING PROTEIN"/>
    <property type="match status" value="1"/>
</dbReference>
<sequence>MENSTYRTIIDNIEKNRQRILDAERHIWANPEIGYKEWKTTEYMAGIFTGLGYTVTRPENITGFIADLDTGRPGPKVAIVAELDSLICAEHPECDPVTHAVHACGHHAQSAYLVGCAAAFAEPGALKDLCGSIRFISVPAEETIDLEFRNKLIEDGVIHYPAGKVEFLYRGLFDGVDIAMMNHVTPDDGNYLFDLHGGSDGCIVKHFEFKGRAAHAGVSPEDGINALYAATLGINACNALREKFTEKDFIRFHPIITEAGYAANAIPEVAKLDAYARASTFGKMKQVNEEINRALCASAASIGADLLIKDNPGNMPLHNDKNLTDLCESVISDLFGKEAIRYTNWMTGSTDMGDISALMPVVHPHTMGATGLPHGKDYQIVDPEKASVNAAKMLAAVAYRLLENDAALAKKTIREYQPVFANREEYFKAINAIRMNRTTVSYNDDGSVTLRYR</sequence>
<dbReference type="EMBL" id="DVFZ01000108">
    <property type="protein sequence ID" value="HIQ83801.1"/>
    <property type="molecule type" value="Genomic_DNA"/>
</dbReference>
<comment type="similarity">
    <text evidence="1">Belongs to the peptidase M20A family.</text>
</comment>
<evidence type="ECO:0000313" key="3">
    <source>
        <dbReference type="EMBL" id="HIQ83801.1"/>
    </source>
</evidence>
<dbReference type="GO" id="GO:0071713">
    <property type="term" value="F:para-aminobenzoyl-glutamate hydrolase activity"/>
    <property type="evidence" value="ECO:0007669"/>
    <property type="project" value="TreeGrafter"/>
</dbReference>
<name>A0A9D0ZP25_9FIRM</name>
<dbReference type="InterPro" id="IPR017144">
    <property type="entry name" value="Xaa-Arg_dipeptidase"/>
</dbReference>
<dbReference type="InterPro" id="IPR036264">
    <property type="entry name" value="Bact_exopeptidase_dim_dom"/>
</dbReference>
<dbReference type="InterPro" id="IPR017439">
    <property type="entry name" value="Amidohydrolase"/>
</dbReference>
<evidence type="ECO:0000259" key="2">
    <source>
        <dbReference type="Pfam" id="PF07687"/>
    </source>
</evidence>
<dbReference type="Gene3D" id="3.30.70.360">
    <property type="match status" value="1"/>
</dbReference>
<dbReference type="GO" id="GO:0046657">
    <property type="term" value="P:folic acid catabolic process"/>
    <property type="evidence" value="ECO:0007669"/>
    <property type="project" value="TreeGrafter"/>
</dbReference>
<dbReference type="Gene3D" id="3.40.630.10">
    <property type="entry name" value="Zn peptidases"/>
    <property type="match status" value="1"/>
</dbReference>
<dbReference type="NCBIfam" id="TIGR01891">
    <property type="entry name" value="amidohydrolases"/>
    <property type="match status" value="1"/>
</dbReference>
<dbReference type="InterPro" id="IPR002933">
    <property type="entry name" value="Peptidase_M20"/>
</dbReference>
<dbReference type="InterPro" id="IPR011650">
    <property type="entry name" value="Peptidase_M20_dimer"/>
</dbReference>
<dbReference type="GO" id="GO:0016805">
    <property type="term" value="F:dipeptidase activity"/>
    <property type="evidence" value="ECO:0007669"/>
    <property type="project" value="InterPro"/>
</dbReference>
<dbReference type="GO" id="GO:0005737">
    <property type="term" value="C:cytoplasm"/>
    <property type="evidence" value="ECO:0007669"/>
    <property type="project" value="TreeGrafter"/>
</dbReference>
<dbReference type="PANTHER" id="PTHR30575">
    <property type="entry name" value="PEPTIDASE M20"/>
    <property type="match status" value="1"/>
</dbReference>
<comment type="caution">
    <text evidence="3">The sequence shown here is derived from an EMBL/GenBank/DDBJ whole genome shotgun (WGS) entry which is preliminary data.</text>
</comment>
<proteinExistence type="inferred from homology"/>